<keyword evidence="4" id="KW-0539">Nucleus</keyword>
<dbReference type="InParanoid" id="A0A067PEA0"/>
<keyword evidence="7" id="KW-1185">Reference proteome</keyword>
<reference evidence="7" key="1">
    <citation type="journal article" date="2014" name="Proc. Natl. Acad. Sci. U.S.A.">
        <title>Extensive sampling of basidiomycete genomes demonstrates inadequacy of the white-rot/brown-rot paradigm for wood decay fungi.</title>
        <authorList>
            <person name="Riley R."/>
            <person name="Salamov A.A."/>
            <person name="Brown D.W."/>
            <person name="Nagy L.G."/>
            <person name="Floudas D."/>
            <person name="Held B.W."/>
            <person name="Levasseur A."/>
            <person name="Lombard V."/>
            <person name="Morin E."/>
            <person name="Otillar R."/>
            <person name="Lindquist E.A."/>
            <person name="Sun H."/>
            <person name="LaButti K.M."/>
            <person name="Schmutz J."/>
            <person name="Jabbour D."/>
            <person name="Luo H."/>
            <person name="Baker S.E."/>
            <person name="Pisabarro A.G."/>
            <person name="Walton J.D."/>
            <person name="Blanchette R.A."/>
            <person name="Henrissat B."/>
            <person name="Martin F."/>
            <person name="Cullen D."/>
            <person name="Hibbett D.S."/>
            <person name="Grigoriev I.V."/>
        </authorList>
    </citation>
    <scope>NUCLEOTIDE SEQUENCE [LARGE SCALE GENOMIC DNA]</scope>
    <source>
        <strain evidence="7">MUCL 33604</strain>
    </source>
</reference>
<gene>
    <name evidence="6" type="ORF">JAAARDRAFT_143606</name>
</gene>
<dbReference type="SUPFAM" id="SSF50978">
    <property type="entry name" value="WD40 repeat-like"/>
    <property type="match status" value="1"/>
</dbReference>
<evidence type="ECO:0000256" key="5">
    <source>
        <dbReference type="PROSITE-ProRule" id="PRU00221"/>
    </source>
</evidence>
<evidence type="ECO:0000313" key="6">
    <source>
        <dbReference type="EMBL" id="KDQ49342.1"/>
    </source>
</evidence>
<dbReference type="STRING" id="933084.A0A067PEA0"/>
<dbReference type="InterPro" id="IPR039241">
    <property type="entry name" value="Rrp9-like"/>
</dbReference>
<dbReference type="GO" id="GO:0032040">
    <property type="term" value="C:small-subunit processome"/>
    <property type="evidence" value="ECO:0007669"/>
    <property type="project" value="TreeGrafter"/>
</dbReference>
<dbReference type="InterPro" id="IPR001680">
    <property type="entry name" value="WD40_rpt"/>
</dbReference>
<keyword evidence="2 5" id="KW-0853">WD repeat</keyword>
<keyword evidence="3" id="KW-0677">Repeat</keyword>
<evidence type="ECO:0000256" key="4">
    <source>
        <dbReference type="ARBA" id="ARBA00023242"/>
    </source>
</evidence>
<dbReference type="Proteomes" id="UP000027265">
    <property type="component" value="Unassembled WGS sequence"/>
</dbReference>
<dbReference type="PANTHER" id="PTHR19865:SF0">
    <property type="entry name" value="U3 SMALL NUCLEOLAR RNA-INTERACTING PROTEIN 2"/>
    <property type="match status" value="1"/>
</dbReference>
<protein>
    <submittedName>
        <fullName evidence="6">Uncharacterized protein</fullName>
    </submittedName>
</protein>
<sequence>KHTLQGHSKSINMLAIDVEGRYLLSGGDDGFIIIWDLASGKIIHKHSEVIHGQVTAGIWIDSSAGSKALLFSSADGTLHRWRQGKKEACCRTCHARHDGVVEGLDFDHFHRRLATVGSGVLALWAIHDDWKMERIATSSPSPYISRTVHFVDQGNAVIVTFLESHEMFVSGLFTTLWLTSLVEFHTT</sequence>
<evidence type="ECO:0000313" key="7">
    <source>
        <dbReference type="Proteomes" id="UP000027265"/>
    </source>
</evidence>
<evidence type="ECO:0000256" key="1">
    <source>
        <dbReference type="ARBA" id="ARBA00004123"/>
    </source>
</evidence>
<dbReference type="Pfam" id="PF00400">
    <property type="entry name" value="WD40"/>
    <property type="match status" value="1"/>
</dbReference>
<dbReference type="EMBL" id="KL197789">
    <property type="protein sequence ID" value="KDQ49342.1"/>
    <property type="molecule type" value="Genomic_DNA"/>
</dbReference>
<dbReference type="PROSITE" id="PS50294">
    <property type="entry name" value="WD_REPEATS_REGION"/>
    <property type="match status" value="1"/>
</dbReference>
<dbReference type="PROSITE" id="PS50082">
    <property type="entry name" value="WD_REPEATS_2"/>
    <property type="match status" value="1"/>
</dbReference>
<dbReference type="PROSITE" id="PS00678">
    <property type="entry name" value="WD_REPEATS_1"/>
    <property type="match status" value="1"/>
</dbReference>
<dbReference type="InterPro" id="IPR036322">
    <property type="entry name" value="WD40_repeat_dom_sf"/>
</dbReference>
<dbReference type="InterPro" id="IPR019775">
    <property type="entry name" value="WD40_repeat_CS"/>
</dbReference>
<dbReference type="PANTHER" id="PTHR19865">
    <property type="entry name" value="U3 SMALL NUCLEOLAR RNA INTERACTING PROTEIN 2"/>
    <property type="match status" value="1"/>
</dbReference>
<dbReference type="OrthoDB" id="3238562at2759"/>
<dbReference type="InterPro" id="IPR015943">
    <property type="entry name" value="WD40/YVTN_repeat-like_dom_sf"/>
</dbReference>
<dbReference type="GO" id="GO:0034511">
    <property type="term" value="F:U3 snoRNA binding"/>
    <property type="evidence" value="ECO:0007669"/>
    <property type="project" value="InterPro"/>
</dbReference>
<organism evidence="6 7">
    <name type="scientific">Jaapia argillacea MUCL 33604</name>
    <dbReference type="NCBI Taxonomy" id="933084"/>
    <lineage>
        <taxon>Eukaryota</taxon>
        <taxon>Fungi</taxon>
        <taxon>Dikarya</taxon>
        <taxon>Basidiomycota</taxon>
        <taxon>Agaricomycotina</taxon>
        <taxon>Agaricomycetes</taxon>
        <taxon>Agaricomycetidae</taxon>
        <taxon>Jaapiales</taxon>
        <taxon>Jaapiaceae</taxon>
        <taxon>Jaapia</taxon>
    </lineage>
</organism>
<evidence type="ECO:0000256" key="2">
    <source>
        <dbReference type="ARBA" id="ARBA00022574"/>
    </source>
</evidence>
<feature type="repeat" description="WD" evidence="5">
    <location>
        <begin position="4"/>
        <end position="45"/>
    </location>
</feature>
<evidence type="ECO:0000256" key="3">
    <source>
        <dbReference type="ARBA" id="ARBA00022737"/>
    </source>
</evidence>
<proteinExistence type="predicted"/>
<dbReference type="Gene3D" id="2.130.10.10">
    <property type="entry name" value="YVTN repeat-like/Quinoprotein amine dehydrogenase"/>
    <property type="match status" value="1"/>
</dbReference>
<feature type="non-terminal residue" evidence="6">
    <location>
        <position position="1"/>
    </location>
</feature>
<dbReference type="HOGENOM" id="CLU_131288_0_0_1"/>
<dbReference type="AlphaFoldDB" id="A0A067PEA0"/>
<accession>A0A067PEA0</accession>
<dbReference type="SMART" id="SM00320">
    <property type="entry name" value="WD40"/>
    <property type="match status" value="3"/>
</dbReference>
<comment type="subcellular location">
    <subcellularLocation>
        <location evidence="1">Nucleus</location>
    </subcellularLocation>
</comment>
<name>A0A067PEA0_9AGAM</name>